<evidence type="ECO:0008006" key="3">
    <source>
        <dbReference type="Google" id="ProtNLM"/>
    </source>
</evidence>
<dbReference type="InterPro" id="IPR046257">
    <property type="entry name" value="DUF6290"/>
</dbReference>
<dbReference type="EMBL" id="FNZK01000001">
    <property type="protein sequence ID" value="SEI85312.1"/>
    <property type="molecule type" value="Genomic_DNA"/>
</dbReference>
<reference evidence="1 2" key="1">
    <citation type="submission" date="2016-10" db="EMBL/GenBank/DDBJ databases">
        <authorList>
            <person name="de Groot N.N."/>
        </authorList>
    </citation>
    <scope>NUCLEOTIDE SEQUENCE [LARGE SCALE GENOMIC DNA]</scope>
    <source>
        <strain evidence="1 2">DSM 2179</strain>
    </source>
</reference>
<dbReference type="Pfam" id="PF19807">
    <property type="entry name" value="DUF6290"/>
    <property type="match status" value="1"/>
</dbReference>
<dbReference type="STRING" id="84035.SAMN05660742_101235"/>
<organism evidence="1 2">
    <name type="scientific">Propionispira arboris</name>
    <dbReference type="NCBI Taxonomy" id="84035"/>
    <lineage>
        <taxon>Bacteria</taxon>
        <taxon>Bacillati</taxon>
        <taxon>Bacillota</taxon>
        <taxon>Negativicutes</taxon>
        <taxon>Selenomonadales</taxon>
        <taxon>Selenomonadaceae</taxon>
        <taxon>Propionispira</taxon>
    </lineage>
</organism>
<keyword evidence="2" id="KW-1185">Reference proteome</keyword>
<proteinExistence type="predicted"/>
<protein>
    <recommendedName>
        <fullName evidence="3">Ribbon-helix-helix protein, copG family</fullName>
    </recommendedName>
</protein>
<evidence type="ECO:0000313" key="1">
    <source>
        <dbReference type="EMBL" id="SEI85312.1"/>
    </source>
</evidence>
<dbReference type="Proteomes" id="UP000199662">
    <property type="component" value="Unassembled WGS sequence"/>
</dbReference>
<sequence length="71" mass="8171">MISLRLNDRDESLVKNYAALMGISVSELVRKSVIERIEDEIDLNTYNEAMAEYKKNPVTYTHKEVRALIGL</sequence>
<dbReference type="RefSeq" id="WP_091828459.1">
    <property type="nucleotide sequence ID" value="NZ_FNZK01000001.1"/>
</dbReference>
<dbReference type="AlphaFoldDB" id="A0A1H6UBT2"/>
<gene>
    <name evidence="1" type="ORF">SAMN05660742_101235</name>
</gene>
<accession>A0A1H6UBT2</accession>
<dbReference type="NCBIfam" id="NF046040">
    <property type="entry name" value="RelB_antitoxin"/>
    <property type="match status" value="1"/>
</dbReference>
<evidence type="ECO:0000313" key="2">
    <source>
        <dbReference type="Proteomes" id="UP000199662"/>
    </source>
</evidence>
<name>A0A1H6UBT2_9FIRM</name>